<keyword evidence="3" id="KW-1185">Reference proteome</keyword>
<gene>
    <name evidence="2" type="ORF">F0460_03265</name>
</gene>
<comment type="caution">
    <text evidence="2">The sequence shown here is derived from an EMBL/GenBank/DDBJ whole genome shotgun (WGS) entry which is preliminary data.</text>
</comment>
<evidence type="ECO:0000313" key="3">
    <source>
        <dbReference type="Proteomes" id="UP000325141"/>
    </source>
</evidence>
<proteinExistence type="predicted"/>
<sequence>MKKIVCLAVSLTAFAGFAQNNKSVEFTKKLSYKIESSDSPDSIEDYSNINYDHYLDKNNKESLLSFYYNDTATASYGGSESNYFVSKNWMIPLTVSGISKSVNYTAYGAFKILNEGQSVTKLDRKGTIGGTNCQYYAILRDINNKESYDYCFCIDESNKINNAESIFPDSKLKGLIVSVEYNSENSYKLVYKSSQNVSLKLDIDSDKLSADIEEYQNSAEAESYTDYAVDSAAVAIDAAYGDYSNIYSDPLYTYNYDGSELQDYSLYTYISPIYSVTTTALYNTKEYGGGEDAVGRDQIVSFYKKESKSLVKNLKSAKMITADQKKELDKFYKAQNEKIKSFVPNQAVDYAATDVAEAYAVADTATYAEDYDYYTKYQSDYMNETIDEIVLAYDIDVKDNEKIKEYAPDYCDNLKSKIPNFQNKSLSTHVHNLTGQICDLYLYNNGGNVGYFETINSMRKSYLEIEKLRSSLSQKDQKLLLEFIKNLD</sequence>
<name>A0A5M6CTL0_9FLAO</name>
<feature type="signal peptide" evidence="1">
    <location>
        <begin position="1"/>
        <end position="18"/>
    </location>
</feature>
<reference evidence="2 3" key="1">
    <citation type="submission" date="2019-09" db="EMBL/GenBank/DDBJ databases">
        <title>Genome sequence and assembly of Flavobacterium sp.</title>
        <authorList>
            <person name="Chhetri G."/>
        </authorList>
    </citation>
    <scope>NUCLEOTIDE SEQUENCE [LARGE SCALE GENOMIC DNA]</scope>
    <source>
        <strain evidence="2 3">SNL9</strain>
    </source>
</reference>
<evidence type="ECO:0000256" key="1">
    <source>
        <dbReference type="SAM" id="SignalP"/>
    </source>
</evidence>
<dbReference type="EMBL" id="VWSG01000002">
    <property type="protein sequence ID" value="KAA5537700.1"/>
    <property type="molecule type" value="Genomic_DNA"/>
</dbReference>
<evidence type="ECO:0000313" key="2">
    <source>
        <dbReference type="EMBL" id="KAA5537700.1"/>
    </source>
</evidence>
<dbReference type="Proteomes" id="UP000325141">
    <property type="component" value="Unassembled WGS sequence"/>
</dbReference>
<feature type="chain" id="PRO_5024441980" evidence="1">
    <location>
        <begin position="19"/>
        <end position="488"/>
    </location>
</feature>
<keyword evidence="1" id="KW-0732">Signal</keyword>
<accession>A0A5M6CTL0</accession>
<dbReference type="AlphaFoldDB" id="A0A5M6CTL0"/>
<dbReference type="RefSeq" id="WP_150010226.1">
    <property type="nucleotide sequence ID" value="NZ_VWSG01000002.1"/>
</dbReference>
<organism evidence="2 3">
    <name type="scientific">Paenimyroides baculatum</name>
    <dbReference type="NCBI Taxonomy" id="2608000"/>
    <lineage>
        <taxon>Bacteria</taxon>
        <taxon>Pseudomonadati</taxon>
        <taxon>Bacteroidota</taxon>
        <taxon>Flavobacteriia</taxon>
        <taxon>Flavobacteriales</taxon>
        <taxon>Flavobacteriaceae</taxon>
        <taxon>Paenimyroides</taxon>
    </lineage>
</organism>
<protein>
    <submittedName>
        <fullName evidence="2">Uncharacterized protein</fullName>
    </submittedName>
</protein>